<name>A0A0D2J8N0_9EURO</name>
<evidence type="ECO:0000313" key="3">
    <source>
        <dbReference type="Proteomes" id="UP000053617"/>
    </source>
</evidence>
<keyword evidence="3" id="KW-1185">Reference proteome</keyword>
<dbReference type="GO" id="GO:0016491">
    <property type="term" value="F:oxidoreductase activity"/>
    <property type="evidence" value="ECO:0007669"/>
    <property type="project" value="UniProtKB-KW"/>
</dbReference>
<reference evidence="2 3" key="1">
    <citation type="submission" date="2015-01" db="EMBL/GenBank/DDBJ databases">
        <title>The Genome Sequence of Rhinocladiella mackenzie CBS 650.93.</title>
        <authorList>
            <consortium name="The Broad Institute Genomics Platform"/>
            <person name="Cuomo C."/>
            <person name="de Hoog S."/>
            <person name="Gorbushina A."/>
            <person name="Stielow B."/>
            <person name="Teixiera M."/>
            <person name="Abouelleil A."/>
            <person name="Chapman S.B."/>
            <person name="Priest M."/>
            <person name="Young S.K."/>
            <person name="Wortman J."/>
            <person name="Nusbaum C."/>
            <person name="Birren B."/>
        </authorList>
    </citation>
    <scope>NUCLEOTIDE SEQUENCE [LARGE SCALE GENOMIC DNA]</scope>
    <source>
        <strain evidence="2 3">CBS 650.93</strain>
    </source>
</reference>
<organism evidence="2 3">
    <name type="scientific">Rhinocladiella mackenziei CBS 650.93</name>
    <dbReference type="NCBI Taxonomy" id="1442369"/>
    <lineage>
        <taxon>Eukaryota</taxon>
        <taxon>Fungi</taxon>
        <taxon>Dikarya</taxon>
        <taxon>Ascomycota</taxon>
        <taxon>Pezizomycotina</taxon>
        <taxon>Eurotiomycetes</taxon>
        <taxon>Chaetothyriomycetidae</taxon>
        <taxon>Chaetothyriales</taxon>
        <taxon>Herpotrichiellaceae</taxon>
        <taxon>Rhinocladiella</taxon>
    </lineage>
</organism>
<dbReference type="EMBL" id="KN847478">
    <property type="protein sequence ID" value="KIX05460.1"/>
    <property type="molecule type" value="Genomic_DNA"/>
</dbReference>
<dbReference type="PANTHER" id="PTHR43157:SF22">
    <property type="entry name" value="SHORT-CHAIN DEHYDROGENASE_REDUCTASE PHMF"/>
    <property type="match status" value="1"/>
</dbReference>
<dbReference type="OrthoDB" id="542013at2759"/>
<dbReference type="STRING" id="1442369.A0A0D2J8N0"/>
<accession>A0A0D2J8N0</accession>
<dbReference type="SUPFAM" id="SSF51735">
    <property type="entry name" value="NAD(P)-binding Rossmann-fold domains"/>
    <property type="match status" value="1"/>
</dbReference>
<dbReference type="Pfam" id="PF00106">
    <property type="entry name" value="adh_short"/>
    <property type="match status" value="1"/>
</dbReference>
<protein>
    <submittedName>
        <fullName evidence="2">Rhinocladiella mackenziei CBS 650.93 unplaced genomic scaffold supercont1.4, whole genome shotgun sequence</fullName>
    </submittedName>
</protein>
<dbReference type="GeneID" id="25294403"/>
<dbReference type="AlphaFoldDB" id="A0A0D2J8N0"/>
<dbReference type="Gene3D" id="3.40.50.720">
    <property type="entry name" value="NAD(P)-binding Rossmann-like Domain"/>
    <property type="match status" value="1"/>
</dbReference>
<evidence type="ECO:0000256" key="1">
    <source>
        <dbReference type="ARBA" id="ARBA00023002"/>
    </source>
</evidence>
<dbReference type="VEuPathDB" id="FungiDB:Z518_06332"/>
<dbReference type="InterPro" id="IPR036291">
    <property type="entry name" value="NAD(P)-bd_dom_sf"/>
</dbReference>
<dbReference type="PANTHER" id="PTHR43157">
    <property type="entry name" value="PHOSPHATIDYLINOSITOL-GLYCAN BIOSYNTHESIS CLASS F PROTEIN-RELATED"/>
    <property type="match status" value="1"/>
</dbReference>
<dbReference type="Proteomes" id="UP000053617">
    <property type="component" value="Unassembled WGS sequence"/>
</dbReference>
<sequence>MTLDMSSFAGVQKFANALKAQFTSIDEAILNAGTMQAKYVASSDGWEETLQVNALSTFLLGILVLPLLIASADAGTGSYTPHLTTFMASETPLEDLSTQKHSPPGTFGGSTQYSRSKLVLEYAVRHLAASPALKGADGQPKVIVNTPCPGFCKSGLRRQMSANAVVKFIGWLLYAIFARTAEQGTNSYTPALPGGVETHGEMWKNDRVYEPGPMYATEEGRKFGDRVWSEVSQVILKADPSTEAFIG</sequence>
<dbReference type="RefSeq" id="XP_013272596.1">
    <property type="nucleotide sequence ID" value="XM_013417142.1"/>
</dbReference>
<dbReference type="InterPro" id="IPR002347">
    <property type="entry name" value="SDR_fam"/>
</dbReference>
<gene>
    <name evidence="2" type="ORF">Z518_06332</name>
</gene>
<evidence type="ECO:0000313" key="2">
    <source>
        <dbReference type="EMBL" id="KIX05460.1"/>
    </source>
</evidence>
<proteinExistence type="predicted"/>
<dbReference type="HOGENOM" id="CLU_010194_44_4_1"/>
<keyword evidence="1" id="KW-0560">Oxidoreductase</keyword>